<evidence type="ECO:0000256" key="1">
    <source>
        <dbReference type="ARBA" id="ARBA00022991"/>
    </source>
</evidence>
<feature type="domain" description="Photolyase/cryptochrome alpha/beta" evidence="2">
    <location>
        <begin position="103"/>
        <end position="166"/>
    </location>
</feature>
<accession>A0A1A8FHX7</accession>
<dbReference type="InterPro" id="IPR014729">
    <property type="entry name" value="Rossmann-like_a/b/a_fold"/>
</dbReference>
<evidence type="ECO:0000259" key="2">
    <source>
        <dbReference type="Pfam" id="PF00875"/>
    </source>
</evidence>
<keyword evidence="1" id="KW-0157">Chromophore</keyword>
<dbReference type="EMBL" id="HAEB01011207">
    <property type="protein sequence ID" value="SBQ57734.1"/>
    <property type="molecule type" value="Transcribed_RNA"/>
</dbReference>
<feature type="non-terminal residue" evidence="3">
    <location>
        <position position="171"/>
    </location>
</feature>
<dbReference type="Pfam" id="PF00875">
    <property type="entry name" value="DNA_photolyase"/>
    <property type="match status" value="1"/>
</dbReference>
<dbReference type="InterPro" id="IPR006050">
    <property type="entry name" value="DNA_photolyase_N"/>
</dbReference>
<organism evidence="3">
    <name type="scientific">Nothobranchius korthausae</name>
    <dbReference type="NCBI Taxonomy" id="1143690"/>
    <lineage>
        <taxon>Eukaryota</taxon>
        <taxon>Metazoa</taxon>
        <taxon>Chordata</taxon>
        <taxon>Craniata</taxon>
        <taxon>Vertebrata</taxon>
        <taxon>Euteleostomi</taxon>
        <taxon>Actinopterygii</taxon>
        <taxon>Neopterygii</taxon>
        <taxon>Teleostei</taxon>
        <taxon>Neoteleostei</taxon>
        <taxon>Acanthomorphata</taxon>
        <taxon>Ovalentaria</taxon>
        <taxon>Atherinomorphae</taxon>
        <taxon>Cyprinodontiformes</taxon>
        <taxon>Nothobranchiidae</taxon>
        <taxon>Nothobranchius</taxon>
    </lineage>
</organism>
<dbReference type="Gene3D" id="3.40.50.620">
    <property type="entry name" value="HUPs"/>
    <property type="match status" value="1"/>
</dbReference>
<dbReference type="InterPro" id="IPR036155">
    <property type="entry name" value="Crypto/Photolyase_N_sf"/>
</dbReference>
<gene>
    <name evidence="3" type="primary">Nfu_g_1_008394</name>
</gene>
<protein>
    <recommendedName>
        <fullName evidence="2">Photolyase/cryptochrome alpha/beta domain-containing protein</fullName>
    </recommendedName>
</protein>
<name>A0A1A8FHX7_9TELE</name>
<evidence type="ECO:0000313" key="3">
    <source>
        <dbReference type="EMBL" id="SBQ57734.1"/>
    </source>
</evidence>
<dbReference type="AlphaFoldDB" id="A0A1A8FHX7"/>
<reference evidence="3" key="1">
    <citation type="submission" date="2016-05" db="EMBL/GenBank/DDBJ databases">
        <authorList>
            <person name="Lavstsen T."/>
            <person name="Jespersen J.S."/>
        </authorList>
    </citation>
    <scope>NUCLEOTIDE SEQUENCE</scope>
    <source>
        <tissue evidence="3">Brain</tissue>
    </source>
</reference>
<dbReference type="SUPFAM" id="SSF52425">
    <property type="entry name" value="Cryptochrome/photolyase, N-terminal domain"/>
    <property type="match status" value="1"/>
</dbReference>
<sequence>MHGLRFASVSFISLQPSSFRASALTFSRDGVVRYLKGVPCSCWSSLCCCTGRSRPSGSGSLCVESGNDEVDSQLTHVTHSYCRHDEGETFEGDRASGEGNEVGSSLHVLKQLVKTTGAQTVMANALFEPWLKERDDVAVAALQKGGVECRMLQSYCLRDPYSVSTEGVGLR</sequence>
<reference evidence="3" key="2">
    <citation type="submission" date="2016-06" db="EMBL/GenBank/DDBJ databases">
        <title>The genome of a short-lived fish provides insights into sex chromosome evolution and the genetic control of aging.</title>
        <authorList>
            <person name="Reichwald K."/>
            <person name="Felder M."/>
            <person name="Petzold A."/>
            <person name="Koch P."/>
            <person name="Groth M."/>
            <person name="Platzer M."/>
        </authorList>
    </citation>
    <scope>NUCLEOTIDE SEQUENCE</scope>
    <source>
        <tissue evidence="3">Brain</tissue>
    </source>
</reference>
<proteinExistence type="predicted"/>